<evidence type="ECO:0000256" key="1">
    <source>
        <dbReference type="SAM" id="MobiDB-lite"/>
    </source>
</evidence>
<evidence type="ECO:0008006" key="4">
    <source>
        <dbReference type="Google" id="ProtNLM"/>
    </source>
</evidence>
<proteinExistence type="predicted"/>
<dbReference type="AlphaFoldDB" id="A0A974PRT8"/>
<reference evidence="2 3" key="1">
    <citation type="submission" date="2020-10" db="EMBL/GenBank/DDBJ databases">
        <title>Degradation of 1,4-Dioxane by Xanthobacter sp. YN2, via a Novel Group-2 Soluble Di-Iron Monooxygenase.</title>
        <authorList>
            <person name="Ma F."/>
            <person name="Wang Y."/>
            <person name="Yang J."/>
            <person name="Guo H."/>
            <person name="Su D."/>
            <person name="Yu L."/>
        </authorList>
    </citation>
    <scope>NUCLEOTIDE SEQUENCE [LARGE SCALE GENOMIC DNA]</scope>
    <source>
        <strain evidence="2 3">YN2</strain>
    </source>
</reference>
<dbReference type="RefSeq" id="WP_203195490.1">
    <property type="nucleotide sequence ID" value="NZ_CP063362.1"/>
</dbReference>
<name>A0A974PRT8_9HYPH</name>
<accession>A0A974PRT8</accession>
<feature type="region of interest" description="Disordered" evidence="1">
    <location>
        <begin position="183"/>
        <end position="226"/>
    </location>
</feature>
<gene>
    <name evidence="2" type="ORF">EZH22_09980</name>
</gene>
<dbReference type="Proteomes" id="UP000596427">
    <property type="component" value="Chromosome"/>
</dbReference>
<sequence>MRGHKAEVVPPAPPRRPCELSASVQLPRVSWLAARCAGLFLCVALAACQTDGPGMAGAGGRTLAFDTIDGPPPATFDKLVGDLTSEAQTRRVAVVSRSTPAAYRVKGYLAMHVERGKATVAYAWDVYDQNQTRVARVVGEEPAGPVKGGAANGWAACDDAVVARIADQSMASLAETLGASGAVPAAAPQPADTPRPDGGSGVPVAALTTPGSGLPASGAALAYADR</sequence>
<feature type="compositionally biased region" description="Low complexity" evidence="1">
    <location>
        <begin position="210"/>
        <end position="226"/>
    </location>
</feature>
<evidence type="ECO:0000313" key="3">
    <source>
        <dbReference type="Proteomes" id="UP000596427"/>
    </source>
</evidence>
<dbReference type="EMBL" id="CP063362">
    <property type="protein sequence ID" value="QRG08579.1"/>
    <property type="molecule type" value="Genomic_DNA"/>
</dbReference>
<keyword evidence="3" id="KW-1185">Reference proteome</keyword>
<protein>
    <recommendedName>
        <fullName evidence="4">Lipoprotein</fullName>
    </recommendedName>
</protein>
<dbReference type="KEGG" id="xdi:EZH22_09980"/>
<organism evidence="2 3">
    <name type="scientific">Xanthobacter dioxanivorans</name>
    <dbReference type="NCBI Taxonomy" id="2528964"/>
    <lineage>
        <taxon>Bacteria</taxon>
        <taxon>Pseudomonadati</taxon>
        <taxon>Pseudomonadota</taxon>
        <taxon>Alphaproteobacteria</taxon>
        <taxon>Hyphomicrobiales</taxon>
        <taxon>Xanthobacteraceae</taxon>
        <taxon>Xanthobacter</taxon>
    </lineage>
</organism>
<evidence type="ECO:0000313" key="2">
    <source>
        <dbReference type="EMBL" id="QRG08579.1"/>
    </source>
</evidence>